<dbReference type="RefSeq" id="XP_062701248.1">
    <property type="nucleotide sequence ID" value="XM_062845264.1"/>
</dbReference>
<dbReference type="RefSeq" id="XP_062701246.1">
    <property type="nucleotide sequence ID" value="XM_062845262.1"/>
</dbReference>
<protein>
    <recommendedName>
        <fullName evidence="5">Secreted protein</fullName>
    </recommendedName>
</protein>
<dbReference type="EnsemblMetazoa" id="AALFPA23_005899.R7593">
    <property type="protein sequence ID" value="AALFPA23_005899.P7593"/>
    <property type="gene ID" value="AALFPA23_005899"/>
</dbReference>
<dbReference type="EnsemblMetazoa" id="AALFPA23_005899.R7597">
    <property type="protein sequence ID" value="AALFPA23_005899.P7597"/>
    <property type="gene ID" value="AALFPA23_005899"/>
</dbReference>
<dbReference type="EnsemblMetazoa" id="AALFPA23_005899.R7594">
    <property type="protein sequence ID" value="AALFPA23_005899.P7594"/>
    <property type="gene ID" value="AALFPA23_005899"/>
</dbReference>
<evidence type="ECO:0000256" key="2">
    <source>
        <dbReference type="SAM" id="MobiDB-lite"/>
    </source>
</evidence>
<dbReference type="PANTHER" id="PTHR16768:SF5">
    <property type="entry name" value="FI14214P"/>
    <property type="match status" value="1"/>
</dbReference>
<accession>A0ABM1Y5E0</accession>
<dbReference type="RefSeq" id="XP_062701249.1">
    <property type="nucleotide sequence ID" value="XM_062845265.1"/>
</dbReference>
<keyword evidence="4" id="KW-1185">Reference proteome</keyword>
<evidence type="ECO:0008006" key="5">
    <source>
        <dbReference type="Google" id="ProtNLM"/>
    </source>
</evidence>
<dbReference type="Pfam" id="PF06625">
    <property type="entry name" value="DUF1151"/>
    <property type="match status" value="1"/>
</dbReference>
<dbReference type="EnsemblMetazoa" id="AALFPA23_005899.R7598">
    <property type="protein sequence ID" value="AALFPA23_005899.P7598"/>
    <property type="gene ID" value="AALFPA23_005899"/>
</dbReference>
<dbReference type="EnsemblMetazoa" id="AALFPA23_005899.R7592">
    <property type="protein sequence ID" value="AALFPA23_005899.P7592"/>
    <property type="gene ID" value="AALFPA23_005899"/>
</dbReference>
<keyword evidence="1" id="KW-0175">Coiled coil</keyword>
<dbReference type="PANTHER" id="PTHR16768">
    <property type="entry name" value="DOWN REGULATED IN RENAL CARCINOMA 1/TU3A"/>
    <property type="match status" value="1"/>
</dbReference>
<feature type="region of interest" description="Disordered" evidence="2">
    <location>
        <begin position="188"/>
        <end position="207"/>
    </location>
</feature>
<dbReference type="RefSeq" id="XP_062701255.1">
    <property type="nucleotide sequence ID" value="XM_062845271.1"/>
</dbReference>
<dbReference type="InterPro" id="IPR009533">
    <property type="entry name" value="FAM107"/>
</dbReference>
<dbReference type="RefSeq" id="XP_062701253.1">
    <property type="nucleotide sequence ID" value="XM_062845269.1"/>
</dbReference>
<name>A0ABM1Y5E0_AEDAL</name>
<dbReference type="RefSeq" id="XP_062701252.1">
    <property type="nucleotide sequence ID" value="XM_062845268.1"/>
</dbReference>
<feature type="compositionally biased region" description="Low complexity" evidence="2">
    <location>
        <begin position="44"/>
        <end position="71"/>
    </location>
</feature>
<dbReference type="EnsemblMetazoa" id="AALFPA23_005899.R7596">
    <property type="protein sequence ID" value="AALFPA23_005899.P7596"/>
    <property type="gene ID" value="AALFPA23_005899"/>
</dbReference>
<reference evidence="3" key="2">
    <citation type="submission" date="2025-05" db="UniProtKB">
        <authorList>
            <consortium name="EnsemblMetazoa"/>
        </authorList>
    </citation>
    <scope>IDENTIFICATION</scope>
    <source>
        <strain evidence="3">Foshan</strain>
    </source>
</reference>
<dbReference type="RefSeq" id="XP_062701250.1">
    <property type="nucleotide sequence ID" value="XM_062845266.1"/>
</dbReference>
<dbReference type="GeneID" id="115254121"/>
<dbReference type="EnsemblMetazoa" id="AALFPA23_005899.R7599">
    <property type="protein sequence ID" value="AALFPA23_005899.P7599"/>
    <property type="gene ID" value="AALFPA23_005899"/>
</dbReference>
<dbReference type="Proteomes" id="UP000069940">
    <property type="component" value="Unassembled WGS sequence"/>
</dbReference>
<evidence type="ECO:0000313" key="3">
    <source>
        <dbReference type="EnsemblMetazoa" id="AALFPA23_005899.P7591"/>
    </source>
</evidence>
<sequence>MFRPQLNPSQNIREKMRLFEQDASLDEFGQYQPHPLHHRRRYSDTSNNNSSRSSSSSVSVSYGGGPYQSQSHAELGPNLTGRMMPPINHSQAVMTDSQGLIVPKKLANPCIESMDRQNLHRELMFNQKMGKSVLNQKSELQRALEKQKERQVLAAQNLAKQQAQEHTISNELGRVIMQRAARLEQKNLAAAAAGSQQDQPDSINPEYLNARAKLRATQAAAVYSK</sequence>
<feature type="region of interest" description="Disordered" evidence="2">
    <location>
        <begin position="30"/>
        <end position="86"/>
    </location>
</feature>
<evidence type="ECO:0000256" key="1">
    <source>
        <dbReference type="ARBA" id="ARBA00023054"/>
    </source>
</evidence>
<dbReference type="EnsemblMetazoa" id="AALFPA23_005899.R7595">
    <property type="protein sequence ID" value="AALFPA23_005899.P7595"/>
    <property type="gene ID" value="AALFPA23_005899"/>
</dbReference>
<organism evidence="3 4">
    <name type="scientific">Aedes albopictus</name>
    <name type="common">Asian tiger mosquito</name>
    <name type="synonym">Stegomyia albopicta</name>
    <dbReference type="NCBI Taxonomy" id="7160"/>
    <lineage>
        <taxon>Eukaryota</taxon>
        <taxon>Metazoa</taxon>
        <taxon>Ecdysozoa</taxon>
        <taxon>Arthropoda</taxon>
        <taxon>Hexapoda</taxon>
        <taxon>Insecta</taxon>
        <taxon>Pterygota</taxon>
        <taxon>Neoptera</taxon>
        <taxon>Endopterygota</taxon>
        <taxon>Diptera</taxon>
        <taxon>Nematocera</taxon>
        <taxon>Culicoidea</taxon>
        <taxon>Culicidae</taxon>
        <taxon>Culicinae</taxon>
        <taxon>Aedini</taxon>
        <taxon>Aedes</taxon>
        <taxon>Stegomyia</taxon>
    </lineage>
</organism>
<dbReference type="RefSeq" id="XP_062701251.1">
    <property type="nucleotide sequence ID" value="XM_062845267.1"/>
</dbReference>
<evidence type="ECO:0000313" key="4">
    <source>
        <dbReference type="Proteomes" id="UP000069940"/>
    </source>
</evidence>
<proteinExistence type="predicted"/>
<dbReference type="RefSeq" id="XP_062701247.1">
    <property type="nucleotide sequence ID" value="XM_062845263.1"/>
</dbReference>
<dbReference type="EnsemblMetazoa" id="AALFPA23_005899.R7591">
    <property type="protein sequence ID" value="AALFPA23_005899.P7591"/>
    <property type="gene ID" value="AALFPA23_005899"/>
</dbReference>
<reference evidence="4" key="1">
    <citation type="journal article" date="2015" name="Proc. Natl. Acad. Sci. U.S.A.">
        <title>Genome sequence of the Asian Tiger mosquito, Aedes albopictus, reveals insights into its biology, genetics, and evolution.</title>
        <authorList>
            <person name="Chen X.G."/>
            <person name="Jiang X."/>
            <person name="Gu J."/>
            <person name="Xu M."/>
            <person name="Wu Y."/>
            <person name="Deng Y."/>
            <person name="Zhang C."/>
            <person name="Bonizzoni M."/>
            <person name="Dermauw W."/>
            <person name="Vontas J."/>
            <person name="Armbruster P."/>
            <person name="Huang X."/>
            <person name="Yang Y."/>
            <person name="Zhang H."/>
            <person name="He W."/>
            <person name="Peng H."/>
            <person name="Liu Y."/>
            <person name="Wu K."/>
            <person name="Chen J."/>
            <person name="Lirakis M."/>
            <person name="Topalis P."/>
            <person name="Van Leeuwen T."/>
            <person name="Hall A.B."/>
            <person name="Jiang X."/>
            <person name="Thorpe C."/>
            <person name="Mueller R.L."/>
            <person name="Sun C."/>
            <person name="Waterhouse R.M."/>
            <person name="Yan G."/>
            <person name="Tu Z.J."/>
            <person name="Fang X."/>
            <person name="James A.A."/>
        </authorList>
    </citation>
    <scope>NUCLEOTIDE SEQUENCE [LARGE SCALE GENOMIC DNA]</scope>
    <source>
        <strain evidence="4">Foshan</strain>
    </source>
</reference>